<dbReference type="InterPro" id="IPR025579">
    <property type="entry name" value="DUF4357"/>
</dbReference>
<accession>A0ABS7DI62</accession>
<evidence type="ECO:0000259" key="1">
    <source>
        <dbReference type="Pfam" id="PF14267"/>
    </source>
</evidence>
<evidence type="ECO:0000313" key="3">
    <source>
        <dbReference type="Proteomes" id="UP000731465"/>
    </source>
</evidence>
<name>A0ABS7DI62_9GAMM</name>
<gene>
    <name evidence="2" type="ORF">J5V48_08775</name>
</gene>
<evidence type="ECO:0000313" key="2">
    <source>
        <dbReference type="EMBL" id="MBW7570985.1"/>
    </source>
</evidence>
<dbReference type="Proteomes" id="UP000731465">
    <property type="component" value="Unassembled WGS sequence"/>
</dbReference>
<reference evidence="2 3" key="1">
    <citation type="submission" date="2021-03" db="EMBL/GenBank/DDBJ databases">
        <title>Succinivibrio sp. nov. isolated from feces of cow.</title>
        <authorList>
            <person name="Choi J.-Y."/>
        </authorList>
    </citation>
    <scope>NUCLEOTIDE SEQUENCE [LARGE SCALE GENOMIC DNA]</scope>
    <source>
        <strain evidence="2 3">AGMB01872</strain>
    </source>
</reference>
<feature type="domain" description="DUF4357" evidence="1">
    <location>
        <begin position="94"/>
        <end position="149"/>
    </location>
</feature>
<proteinExistence type="predicted"/>
<dbReference type="EMBL" id="JAGFNY010000041">
    <property type="protein sequence ID" value="MBW7570985.1"/>
    <property type="molecule type" value="Genomic_DNA"/>
</dbReference>
<organism evidence="2 3">
    <name type="scientific">Succinivibrio faecicola</name>
    <dbReference type="NCBI Taxonomy" id="2820300"/>
    <lineage>
        <taxon>Bacteria</taxon>
        <taxon>Pseudomonadati</taxon>
        <taxon>Pseudomonadota</taxon>
        <taxon>Gammaproteobacteria</taxon>
        <taxon>Aeromonadales</taxon>
        <taxon>Succinivibrionaceae</taxon>
        <taxon>Succinivibrio</taxon>
    </lineage>
</organism>
<dbReference type="Pfam" id="PF14267">
    <property type="entry name" value="DUF4357"/>
    <property type="match status" value="1"/>
</dbReference>
<dbReference type="RefSeq" id="WP_219938209.1">
    <property type="nucleotide sequence ID" value="NZ_JAGFNY010000041.1"/>
</dbReference>
<keyword evidence="3" id="KW-1185">Reference proteome</keyword>
<comment type="caution">
    <text evidence="2">The sequence shown here is derived from an EMBL/GenBank/DDBJ whole genome shotgun (WGS) entry which is preliminary data.</text>
</comment>
<protein>
    <submittedName>
        <fullName evidence="2">DUF4357 domain-containing protein</fullName>
    </submittedName>
</protein>
<sequence>MEDKSIQFITDKNGRKTHAIIPIDVYKDLLSIKSILKHTATLGSNELYTLTIKNVTATGYPSGTRSKPDFIVLRNSQAVLMETDSVPPHIQAKREEFLGDGTLALDPENNCFIFTKDVRFQSPSSAAAIVSGNVRNGLDVWINREGFSLKRSGFGLKK</sequence>